<feature type="compositionally biased region" description="Polar residues" evidence="1">
    <location>
        <begin position="180"/>
        <end position="189"/>
    </location>
</feature>
<evidence type="ECO:0000313" key="5">
    <source>
        <dbReference type="Proteomes" id="UP000286097"/>
    </source>
</evidence>
<evidence type="ECO:0000313" key="3">
    <source>
        <dbReference type="EMBL" id="RQM12882.1"/>
    </source>
</evidence>
<keyword evidence="4" id="KW-1185">Reference proteome</keyword>
<feature type="region of interest" description="Disordered" evidence="1">
    <location>
        <begin position="74"/>
        <end position="102"/>
    </location>
</feature>
<dbReference type="EMBL" id="QLLG01000072">
    <property type="protein sequence ID" value="RMX68408.1"/>
    <property type="molecule type" value="Genomic_DNA"/>
</dbReference>
<reference evidence="4 5" key="1">
    <citation type="submission" date="2018-06" db="EMBL/GenBank/DDBJ databases">
        <title>Comparative genomics of downy mildews reveals potential adaptations to biotrophy.</title>
        <authorList>
            <person name="Fletcher K."/>
            <person name="Klosterman S.J."/>
            <person name="Derevnina L."/>
            <person name="Martin F."/>
            <person name="Koike S."/>
            <person name="Reyes Chin-Wo S."/>
            <person name="Mou B."/>
            <person name="Michelmore R."/>
        </authorList>
    </citation>
    <scope>NUCLEOTIDE SEQUENCE [LARGE SCALE GENOMIC DNA]</scope>
    <source>
        <strain evidence="3 5">R13</strain>
        <strain evidence="2 4">R14</strain>
    </source>
</reference>
<dbReference type="VEuPathDB" id="FungiDB:DD237_007623"/>
<gene>
    <name evidence="3" type="ORF">DD237_007623</name>
    <name evidence="2" type="ORF">DD238_007031</name>
</gene>
<dbReference type="EMBL" id="QKXF01000301">
    <property type="protein sequence ID" value="RQM12882.1"/>
    <property type="molecule type" value="Genomic_DNA"/>
</dbReference>
<sequence length="201" mass="22928">MSEIPASTSHAYSSPTKALPMLQTRMRSPTNIRSPMKLVRPREIHVTSRTKDVQKRLHEVEDNHLESTLVASKRAKFTTNTDKKTPSGQDSNSKVAVEASQPSKEEDGYIGYIEGLRRQKKVAQCLDQELLGENVRMRLKILHLKDEVDFYYQILTKIELVATQKRQESEGKSNQEQERVTNLSEQIQRVISAPKPSDRAL</sequence>
<accession>A0A3M6VNG5</accession>
<evidence type="ECO:0000313" key="4">
    <source>
        <dbReference type="Proteomes" id="UP000282087"/>
    </source>
</evidence>
<feature type="region of interest" description="Disordered" evidence="1">
    <location>
        <begin position="1"/>
        <end position="52"/>
    </location>
</feature>
<feature type="compositionally biased region" description="Polar residues" evidence="1">
    <location>
        <begin position="1"/>
        <end position="16"/>
    </location>
</feature>
<dbReference type="Proteomes" id="UP000286097">
    <property type="component" value="Unassembled WGS sequence"/>
</dbReference>
<feature type="region of interest" description="Disordered" evidence="1">
    <location>
        <begin position="167"/>
        <end position="201"/>
    </location>
</feature>
<comment type="caution">
    <text evidence="2">The sequence shown here is derived from an EMBL/GenBank/DDBJ whole genome shotgun (WGS) entry which is preliminary data.</text>
</comment>
<feature type="compositionally biased region" description="Basic and acidic residues" evidence="1">
    <location>
        <begin position="40"/>
        <end position="52"/>
    </location>
</feature>
<protein>
    <submittedName>
        <fullName evidence="2">Uncharacterized protein</fullName>
    </submittedName>
</protein>
<proteinExistence type="predicted"/>
<name>A0A3M6VNG5_9STRA</name>
<dbReference type="OrthoDB" id="159401at2759"/>
<dbReference type="Gene3D" id="1.20.5.1430">
    <property type="match status" value="1"/>
</dbReference>
<dbReference type="AlphaFoldDB" id="A0A3M6VNG5"/>
<dbReference type="Proteomes" id="UP000282087">
    <property type="component" value="Unassembled WGS sequence"/>
</dbReference>
<evidence type="ECO:0000256" key="1">
    <source>
        <dbReference type="SAM" id="MobiDB-lite"/>
    </source>
</evidence>
<feature type="compositionally biased region" description="Basic and acidic residues" evidence="1">
    <location>
        <begin position="167"/>
        <end position="179"/>
    </location>
</feature>
<evidence type="ECO:0000313" key="2">
    <source>
        <dbReference type="EMBL" id="RMX68408.1"/>
    </source>
</evidence>
<organism evidence="2 4">
    <name type="scientific">Peronospora effusa</name>
    <dbReference type="NCBI Taxonomy" id="542832"/>
    <lineage>
        <taxon>Eukaryota</taxon>
        <taxon>Sar</taxon>
        <taxon>Stramenopiles</taxon>
        <taxon>Oomycota</taxon>
        <taxon>Peronosporomycetes</taxon>
        <taxon>Peronosporales</taxon>
        <taxon>Peronosporaceae</taxon>
        <taxon>Peronospora</taxon>
    </lineage>
</organism>